<keyword evidence="3" id="KW-1185">Reference proteome</keyword>
<dbReference type="PANTHER" id="PTHR34213:SF2">
    <property type="entry name" value="NUCLEAR TRANSPORT FACTOR 2 (NTF2) FAMILY PROTEIN"/>
    <property type="match status" value="1"/>
</dbReference>
<evidence type="ECO:0000256" key="1">
    <source>
        <dbReference type="SAM" id="MobiDB-lite"/>
    </source>
</evidence>
<accession>A0A409XE95</accession>
<dbReference type="OrthoDB" id="2400485at2759"/>
<organism evidence="2 3">
    <name type="scientific">Psilocybe cyanescens</name>
    <dbReference type="NCBI Taxonomy" id="93625"/>
    <lineage>
        <taxon>Eukaryota</taxon>
        <taxon>Fungi</taxon>
        <taxon>Dikarya</taxon>
        <taxon>Basidiomycota</taxon>
        <taxon>Agaricomycotina</taxon>
        <taxon>Agaricomycetes</taxon>
        <taxon>Agaricomycetidae</taxon>
        <taxon>Agaricales</taxon>
        <taxon>Agaricineae</taxon>
        <taxon>Strophariaceae</taxon>
        <taxon>Psilocybe</taxon>
    </lineage>
</organism>
<name>A0A409XE95_PSICY</name>
<proteinExistence type="predicted"/>
<protein>
    <submittedName>
        <fullName evidence="2">Uncharacterized protein</fullName>
    </submittedName>
</protein>
<comment type="caution">
    <text evidence="2">The sequence shown here is derived from an EMBL/GenBank/DDBJ whole genome shotgun (WGS) entry which is preliminary data.</text>
</comment>
<dbReference type="SUPFAM" id="SSF54427">
    <property type="entry name" value="NTF2-like"/>
    <property type="match status" value="1"/>
</dbReference>
<evidence type="ECO:0000313" key="2">
    <source>
        <dbReference type="EMBL" id="PPQ89092.1"/>
    </source>
</evidence>
<gene>
    <name evidence="2" type="ORF">CVT25_006464</name>
</gene>
<sequence length="238" mass="27410">MSVTTSSHRRTLSQESARSQRSHRLTRSPSPPSQTFHPSSILHSVPTPALVESVAGGAHYAGARVDSDAVLKHRRSNSSRPHTVLKHDHEQILKDLTELYSCRPSRDIFERSWSKDAEFEDPYCKCKGFDEYAAQWFAMPKIFSKSEQLSKRIMSSTDNPNQFIYQQTQQYTTRLLKKKKVIESIIIVEMDDNDKIIRLIDRWDGKDLPYRYGASFLRTLNGKVTPWLVRVPKAKKTT</sequence>
<reference evidence="2 3" key="1">
    <citation type="journal article" date="2018" name="Evol. Lett.">
        <title>Horizontal gene cluster transfer increased hallucinogenic mushroom diversity.</title>
        <authorList>
            <person name="Reynolds H.T."/>
            <person name="Vijayakumar V."/>
            <person name="Gluck-Thaler E."/>
            <person name="Korotkin H.B."/>
            <person name="Matheny P.B."/>
            <person name="Slot J.C."/>
        </authorList>
    </citation>
    <scope>NUCLEOTIDE SEQUENCE [LARGE SCALE GENOMIC DNA]</scope>
    <source>
        <strain evidence="2 3">2631</strain>
    </source>
</reference>
<dbReference type="AlphaFoldDB" id="A0A409XE95"/>
<feature type="region of interest" description="Disordered" evidence="1">
    <location>
        <begin position="1"/>
        <end position="41"/>
    </location>
</feature>
<evidence type="ECO:0000313" key="3">
    <source>
        <dbReference type="Proteomes" id="UP000283269"/>
    </source>
</evidence>
<dbReference type="InParanoid" id="A0A409XE95"/>
<dbReference type="STRING" id="93625.A0A409XE95"/>
<dbReference type="Proteomes" id="UP000283269">
    <property type="component" value="Unassembled WGS sequence"/>
</dbReference>
<dbReference type="InterPro" id="IPR032710">
    <property type="entry name" value="NTF2-like_dom_sf"/>
</dbReference>
<dbReference type="EMBL" id="NHYD01001946">
    <property type="protein sequence ID" value="PPQ89092.1"/>
    <property type="molecule type" value="Genomic_DNA"/>
</dbReference>
<dbReference type="PANTHER" id="PTHR34213">
    <property type="entry name" value="NUCLEAR TRANSPORT FACTOR 2 (NTF2) FAMILY PROTEIN"/>
    <property type="match status" value="1"/>
</dbReference>